<dbReference type="EMBL" id="MCFL01000031">
    <property type="protein sequence ID" value="ORZ34119.1"/>
    <property type="molecule type" value="Genomic_DNA"/>
</dbReference>
<comment type="caution">
    <text evidence="2">The sequence shown here is derived from an EMBL/GenBank/DDBJ whole genome shotgun (WGS) entry which is preliminary data.</text>
</comment>
<dbReference type="Gene3D" id="3.30.565.10">
    <property type="entry name" value="Histidine kinase-like ATPase, C-terminal domain"/>
    <property type="match status" value="1"/>
</dbReference>
<feature type="region of interest" description="Disordered" evidence="1">
    <location>
        <begin position="208"/>
        <end position="283"/>
    </location>
</feature>
<proteinExistence type="predicted"/>
<keyword evidence="3" id="KW-1185">Reference proteome</keyword>
<reference evidence="2 3" key="1">
    <citation type="submission" date="2016-07" db="EMBL/GenBank/DDBJ databases">
        <title>Pervasive Adenine N6-methylation of Active Genes in Fungi.</title>
        <authorList>
            <consortium name="DOE Joint Genome Institute"/>
            <person name="Mondo S.J."/>
            <person name="Dannebaum R.O."/>
            <person name="Kuo R.C."/>
            <person name="Labutti K."/>
            <person name="Haridas S."/>
            <person name="Kuo A."/>
            <person name="Salamov A."/>
            <person name="Ahrendt S.R."/>
            <person name="Lipzen A."/>
            <person name="Sullivan W."/>
            <person name="Andreopoulos W.B."/>
            <person name="Clum A."/>
            <person name="Lindquist E."/>
            <person name="Daum C."/>
            <person name="Ramamoorthy G.K."/>
            <person name="Gryganskyi A."/>
            <person name="Culley D."/>
            <person name="Magnuson J.K."/>
            <person name="James T.Y."/>
            <person name="O'Malley M.A."/>
            <person name="Stajich J.E."/>
            <person name="Spatafora J.W."/>
            <person name="Visel A."/>
            <person name="Grigoriev I.V."/>
        </authorList>
    </citation>
    <scope>NUCLEOTIDE SEQUENCE [LARGE SCALE GENOMIC DNA]</scope>
    <source>
        <strain evidence="2 3">PL171</strain>
    </source>
</reference>
<evidence type="ECO:0008006" key="4">
    <source>
        <dbReference type="Google" id="ProtNLM"/>
    </source>
</evidence>
<evidence type="ECO:0000313" key="2">
    <source>
        <dbReference type="EMBL" id="ORZ34119.1"/>
    </source>
</evidence>
<dbReference type="InterPro" id="IPR036890">
    <property type="entry name" value="HATPase_C_sf"/>
</dbReference>
<organism evidence="2 3">
    <name type="scientific">Catenaria anguillulae PL171</name>
    <dbReference type="NCBI Taxonomy" id="765915"/>
    <lineage>
        <taxon>Eukaryota</taxon>
        <taxon>Fungi</taxon>
        <taxon>Fungi incertae sedis</taxon>
        <taxon>Blastocladiomycota</taxon>
        <taxon>Blastocladiomycetes</taxon>
        <taxon>Blastocladiales</taxon>
        <taxon>Catenariaceae</taxon>
        <taxon>Catenaria</taxon>
    </lineage>
</organism>
<name>A0A1Y2HHW6_9FUNG</name>
<sequence>MVLATNENLSQDSRDSISIIVKSSQYLLRLVELTRLLANLDRNRVDLTQGPVNINDILLETPQRVGEVTSGKTVSVSINSPVAHGWYLCDVKALTTILDSIIELVSRHTPTPGTLKVALNVQLSPAGFSTGQCCVDIRVTRANDARAADTFQQFLTEASREESLVLPPSFEFILLSVASKLASLHGGSVKSVTQTAESGLVLTLPTLQSVATPGPSPASTAPSTPKSTHSSPRLPGIPAQQSNGRLLAPPTADVGTTRLLRRSSTGAPMVPLQKSPSLTCGDSYKGVVGSGTTTKSDSSSNGSSALVHGTSNLAVKANAPGAPTMGMSRSDSVTPAMRPRRSSSPAAPPKKKTVVPSVVVEPVSIESTTSDSGNGSDILRASRANGMQRSMSLRPLDEYQSTHVPHEPTKEAGMPPDCQLVKPKTPEQRHLLVVVCLHCFRCTMALPLFER</sequence>
<evidence type="ECO:0000256" key="1">
    <source>
        <dbReference type="SAM" id="MobiDB-lite"/>
    </source>
</evidence>
<evidence type="ECO:0000313" key="3">
    <source>
        <dbReference type="Proteomes" id="UP000193411"/>
    </source>
</evidence>
<gene>
    <name evidence="2" type="ORF">BCR44DRAFT_1462106</name>
</gene>
<feature type="region of interest" description="Disordered" evidence="1">
    <location>
        <begin position="316"/>
        <end position="355"/>
    </location>
</feature>
<protein>
    <recommendedName>
        <fullName evidence="4">Histidine kinase domain-containing protein</fullName>
    </recommendedName>
</protein>
<accession>A0A1Y2HHW6</accession>
<dbReference type="AlphaFoldDB" id="A0A1Y2HHW6"/>
<feature type="compositionally biased region" description="Low complexity" evidence="1">
    <location>
        <begin position="211"/>
        <end position="232"/>
    </location>
</feature>
<dbReference type="Proteomes" id="UP000193411">
    <property type="component" value="Unassembled WGS sequence"/>
</dbReference>